<feature type="domain" description="N-acetyltransferase" evidence="1">
    <location>
        <begin position="145"/>
        <end position="192"/>
    </location>
</feature>
<reference evidence="2" key="1">
    <citation type="submission" date="2015-11" db="EMBL/GenBank/DDBJ databases">
        <title>De novo transcriptome assembly of four potential Pierce s Disease insect vectors from Arizona vineyards.</title>
        <authorList>
            <person name="Tassone E.E."/>
        </authorList>
    </citation>
    <scope>NUCLEOTIDE SEQUENCE</scope>
</reference>
<dbReference type="Gene3D" id="3.40.630.30">
    <property type="match status" value="1"/>
</dbReference>
<dbReference type="PANTHER" id="PTHR20905">
    <property type="entry name" value="N-ACETYLTRANSFERASE-RELATED"/>
    <property type="match status" value="1"/>
</dbReference>
<dbReference type="SUPFAM" id="SSF55729">
    <property type="entry name" value="Acyl-CoA N-acyltransferases (Nat)"/>
    <property type="match status" value="1"/>
</dbReference>
<protein>
    <recommendedName>
        <fullName evidence="1">N-acetyltransferase domain-containing protein</fullName>
    </recommendedName>
</protein>
<accession>A0A1B6FGQ4</accession>
<dbReference type="GO" id="GO:0008080">
    <property type="term" value="F:N-acetyltransferase activity"/>
    <property type="evidence" value="ECO:0007669"/>
    <property type="project" value="TreeGrafter"/>
</dbReference>
<dbReference type="CDD" id="cd04301">
    <property type="entry name" value="NAT_SF"/>
    <property type="match status" value="1"/>
</dbReference>
<gene>
    <name evidence="2" type="ORF">g.21942</name>
</gene>
<organism evidence="2">
    <name type="scientific">Cuerna arida</name>
    <dbReference type="NCBI Taxonomy" id="1464854"/>
    <lineage>
        <taxon>Eukaryota</taxon>
        <taxon>Metazoa</taxon>
        <taxon>Ecdysozoa</taxon>
        <taxon>Arthropoda</taxon>
        <taxon>Hexapoda</taxon>
        <taxon>Insecta</taxon>
        <taxon>Pterygota</taxon>
        <taxon>Neoptera</taxon>
        <taxon>Paraneoptera</taxon>
        <taxon>Hemiptera</taxon>
        <taxon>Auchenorrhyncha</taxon>
        <taxon>Membracoidea</taxon>
        <taxon>Cicadellidae</taxon>
        <taxon>Cicadellinae</taxon>
        <taxon>Proconiini</taxon>
        <taxon>Cuerna</taxon>
    </lineage>
</organism>
<dbReference type="AlphaFoldDB" id="A0A1B6FGQ4"/>
<dbReference type="Pfam" id="PF00583">
    <property type="entry name" value="Acetyltransf_1"/>
    <property type="match status" value="1"/>
</dbReference>
<proteinExistence type="predicted"/>
<dbReference type="InterPro" id="IPR016181">
    <property type="entry name" value="Acyl_CoA_acyltransferase"/>
</dbReference>
<evidence type="ECO:0000313" key="2">
    <source>
        <dbReference type="EMBL" id="JAS49389.1"/>
    </source>
</evidence>
<dbReference type="EMBL" id="GECZ01020380">
    <property type="protein sequence ID" value="JAS49389.1"/>
    <property type="molecule type" value="Transcribed_RNA"/>
</dbReference>
<dbReference type="PANTHER" id="PTHR20905:SF1">
    <property type="entry name" value="AT07410P-RELATED"/>
    <property type="match status" value="1"/>
</dbReference>
<name>A0A1B6FGQ4_9HEMI</name>
<evidence type="ECO:0000259" key="1">
    <source>
        <dbReference type="Pfam" id="PF00583"/>
    </source>
</evidence>
<dbReference type="InterPro" id="IPR000182">
    <property type="entry name" value="GNAT_dom"/>
</dbReference>
<sequence>MFRNFLSLLGRNEISVVTSRHVSRLLPSGLRLDITKEDLDDTLDFLNWTFIREEPLVKAMEIQDTCDLQRYIKRHAQQCTALKLQDKNCQTLAVALCNVINPKSSDDVRTFAECSICDQRTKRLLNLWADISDSHNLYKCFKVREIWEISILATAPSVRGKGFGKMLLKEARHVGKQEGLSITRVDCTNHHTAKLVYDLKFVTLPPRHVLTYRDRRGTPWLPACPPHPQGHVVVAYDFLT</sequence>